<dbReference type="Proteomes" id="UP000293952">
    <property type="component" value="Unassembled WGS sequence"/>
</dbReference>
<dbReference type="AlphaFoldDB" id="A0A4Q4KIX0"/>
<comment type="caution">
    <text evidence="2">The sequence shown here is derived from an EMBL/GenBank/DDBJ whole genome shotgun (WGS) entry which is preliminary data.</text>
</comment>
<organism evidence="2 3">
    <name type="scientific">Brumimicrobium glaciale</name>
    <dbReference type="NCBI Taxonomy" id="200475"/>
    <lineage>
        <taxon>Bacteria</taxon>
        <taxon>Pseudomonadati</taxon>
        <taxon>Bacteroidota</taxon>
        <taxon>Flavobacteriia</taxon>
        <taxon>Flavobacteriales</taxon>
        <taxon>Crocinitomicaceae</taxon>
        <taxon>Brumimicrobium</taxon>
    </lineage>
</organism>
<proteinExistence type="predicted"/>
<feature type="compositionally biased region" description="Basic and acidic residues" evidence="1">
    <location>
        <begin position="1"/>
        <end position="54"/>
    </location>
</feature>
<keyword evidence="3" id="KW-1185">Reference proteome</keyword>
<gene>
    <name evidence="2" type="ORF">ERX46_10020</name>
</gene>
<evidence type="ECO:0000313" key="2">
    <source>
        <dbReference type="EMBL" id="RYM33273.1"/>
    </source>
</evidence>
<evidence type="ECO:0000256" key="1">
    <source>
        <dbReference type="SAM" id="MobiDB-lite"/>
    </source>
</evidence>
<name>A0A4Q4KIX0_9FLAO</name>
<dbReference type="RefSeq" id="WP_130093734.1">
    <property type="nucleotide sequence ID" value="NZ_SETE01000004.1"/>
</dbReference>
<feature type="region of interest" description="Disordered" evidence="1">
    <location>
        <begin position="1"/>
        <end position="81"/>
    </location>
</feature>
<accession>A0A4Q4KIX0</accession>
<reference evidence="2 3" key="1">
    <citation type="submission" date="2019-02" db="EMBL/GenBank/DDBJ databases">
        <title>Genome sequence of the sea-ice species Brumimicrobium glaciale.</title>
        <authorList>
            <person name="Bowman J.P."/>
        </authorList>
    </citation>
    <scope>NUCLEOTIDE SEQUENCE [LARGE SCALE GENOMIC DNA]</scope>
    <source>
        <strain evidence="2 3">IC156</strain>
    </source>
</reference>
<sequence length="81" mass="9542">MGDSKKNEKIPKDREEAEKYYGDEHNEQLKKKDLDKLKSKQGKGERPANKERSKSNVLSHPRDEDDDSYEIDHNKKNSKKK</sequence>
<protein>
    <submittedName>
        <fullName evidence="2">Uncharacterized protein</fullName>
    </submittedName>
</protein>
<dbReference type="OrthoDB" id="1467831at2"/>
<dbReference type="EMBL" id="SETE01000004">
    <property type="protein sequence ID" value="RYM33273.1"/>
    <property type="molecule type" value="Genomic_DNA"/>
</dbReference>
<evidence type="ECO:0000313" key="3">
    <source>
        <dbReference type="Proteomes" id="UP000293952"/>
    </source>
</evidence>